<dbReference type="FunFam" id="4.10.91.10:FF:000001">
    <property type="entry name" value="Cytochrome c oxidase subunit 7A1, mitochondrial"/>
    <property type="match status" value="1"/>
</dbReference>
<evidence type="ECO:0000256" key="12">
    <source>
        <dbReference type="ARBA" id="ARBA00040282"/>
    </source>
</evidence>
<evidence type="ECO:0000313" key="16">
    <source>
        <dbReference type="RefSeq" id="XP_020641536.1"/>
    </source>
</evidence>
<dbReference type="PANTHER" id="PTHR10510">
    <property type="entry name" value="CYTOCHROME C OXIDASE POLYPEPTIDE 7A"/>
    <property type="match status" value="1"/>
</dbReference>
<reference evidence="16" key="2">
    <citation type="submission" date="2025-08" db="UniProtKB">
        <authorList>
            <consortium name="RefSeq"/>
        </authorList>
    </citation>
    <scope>IDENTIFICATION</scope>
</reference>
<evidence type="ECO:0000256" key="5">
    <source>
        <dbReference type="ARBA" id="ARBA00022792"/>
    </source>
</evidence>
<reference evidence="15" key="1">
    <citation type="submission" date="2025-05" db="UniProtKB">
        <authorList>
            <consortium name="RefSeq"/>
        </authorList>
    </citation>
    <scope>NUCLEOTIDE SEQUENCE [LARGE SCALE GENOMIC DNA]</scope>
</reference>
<dbReference type="KEGG" id="pvt:110075032"/>
<evidence type="ECO:0000256" key="9">
    <source>
        <dbReference type="ARBA" id="ARBA00023002"/>
    </source>
</evidence>
<evidence type="ECO:0000256" key="10">
    <source>
        <dbReference type="ARBA" id="ARBA00023128"/>
    </source>
</evidence>
<name>A0A6J0SYR6_9SAUR</name>
<evidence type="ECO:0000256" key="7">
    <source>
        <dbReference type="ARBA" id="ARBA00022989"/>
    </source>
</evidence>
<dbReference type="GO" id="GO:0016491">
    <property type="term" value="F:oxidoreductase activity"/>
    <property type="evidence" value="ECO:0007669"/>
    <property type="project" value="UniProtKB-KW"/>
</dbReference>
<dbReference type="GO" id="GO:0002082">
    <property type="term" value="P:regulation of oxidative phosphorylation"/>
    <property type="evidence" value="ECO:0007669"/>
    <property type="project" value="TreeGrafter"/>
</dbReference>
<dbReference type="RefSeq" id="XP_020641536.1">
    <property type="nucleotide sequence ID" value="XM_020785877.2"/>
</dbReference>
<dbReference type="CDD" id="cd00928">
    <property type="entry name" value="Cyt_c_Oxidase_VIIa"/>
    <property type="match status" value="1"/>
</dbReference>
<evidence type="ECO:0000313" key="15">
    <source>
        <dbReference type="Proteomes" id="UP001652642"/>
    </source>
</evidence>
<keyword evidence="11 14" id="KW-0472">Membrane</keyword>
<gene>
    <name evidence="16" type="primary">COX7A2</name>
</gene>
<protein>
    <recommendedName>
        <fullName evidence="12">Cytochrome c oxidase subunit 7A2, mitochondrial</fullName>
    </recommendedName>
    <alternativeName>
        <fullName evidence="13">Cytochrome c oxidase subunit VIIa-liver/heart</fullName>
    </alternativeName>
</protein>
<keyword evidence="6" id="KW-0809">Transit peptide</keyword>
<dbReference type="OrthoDB" id="5966508at2759"/>
<accession>A0A6J0SYR6</accession>
<keyword evidence="8" id="KW-0007">Acetylation</keyword>
<evidence type="ECO:0000256" key="2">
    <source>
        <dbReference type="ARBA" id="ARBA00004673"/>
    </source>
</evidence>
<dbReference type="GO" id="GO:0005743">
    <property type="term" value="C:mitochondrial inner membrane"/>
    <property type="evidence" value="ECO:0007669"/>
    <property type="project" value="UniProtKB-SubCell"/>
</dbReference>
<dbReference type="CTD" id="1347"/>
<dbReference type="GO" id="GO:0045277">
    <property type="term" value="C:respiratory chain complex IV"/>
    <property type="evidence" value="ECO:0007669"/>
    <property type="project" value="InterPro"/>
</dbReference>
<evidence type="ECO:0000256" key="1">
    <source>
        <dbReference type="ARBA" id="ARBA00004434"/>
    </source>
</evidence>
<comment type="pathway">
    <text evidence="2">Energy metabolism; oxidative phosphorylation.</text>
</comment>
<dbReference type="Gene3D" id="4.10.91.10">
    <property type="entry name" value="Cytochrome c oxidase, subunit VIIa"/>
    <property type="match status" value="1"/>
</dbReference>
<proteinExistence type="inferred from homology"/>
<keyword evidence="15" id="KW-1185">Reference proteome</keyword>
<evidence type="ECO:0000256" key="14">
    <source>
        <dbReference type="SAM" id="Phobius"/>
    </source>
</evidence>
<dbReference type="GO" id="GO:0097250">
    <property type="term" value="P:mitochondrial respirasome assembly"/>
    <property type="evidence" value="ECO:0007669"/>
    <property type="project" value="TreeGrafter"/>
</dbReference>
<feature type="transmembrane region" description="Helical" evidence="14">
    <location>
        <begin position="53"/>
        <end position="70"/>
    </location>
</feature>
<comment type="similarity">
    <text evidence="3">Belongs to the cytochrome c oxidase VIIa family.</text>
</comment>
<comment type="subcellular location">
    <subcellularLocation>
        <location evidence="1">Mitochondrion inner membrane</location>
        <topology evidence="1">Single-pass membrane protein</topology>
    </subcellularLocation>
</comment>
<evidence type="ECO:0000256" key="3">
    <source>
        <dbReference type="ARBA" id="ARBA00009331"/>
    </source>
</evidence>
<keyword evidence="5" id="KW-0999">Mitochondrion inner membrane</keyword>
<keyword evidence="9" id="KW-0560">Oxidoreductase</keyword>
<dbReference type="InterPro" id="IPR039297">
    <property type="entry name" value="COX7a"/>
</dbReference>
<dbReference type="GO" id="GO:0006123">
    <property type="term" value="P:mitochondrial electron transport, cytochrome c to oxygen"/>
    <property type="evidence" value="ECO:0007669"/>
    <property type="project" value="InterPro"/>
</dbReference>
<dbReference type="SUPFAM" id="SSF81419">
    <property type="entry name" value="Mitochondrial cytochrome c oxidase subunit VIIa"/>
    <property type="match status" value="1"/>
</dbReference>
<dbReference type="Proteomes" id="UP001652642">
    <property type="component" value="Chromosome 1"/>
</dbReference>
<dbReference type="Pfam" id="PF02238">
    <property type="entry name" value="COX7a"/>
    <property type="match status" value="1"/>
</dbReference>
<dbReference type="InterPro" id="IPR003177">
    <property type="entry name" value="Cytc_oxidase_su7a_met"/>
</dbReference>
<keyword evidence="4 14" id="KW-0812">Transmembrane</keyword>
<evidence type="ECO:0000256" key="13">
    <source>
        <dbReference type="ARBA" id="ARBA00042325"/>
    </source>
</evidence>
<dbReference type="PANTHER" id="PTHR10510:SF15">
    <property type="entry name" value="CYTOCHROME C OXIDASE SUBUNIT 7A2, MITOCHONDRIAL"/>
    <property type="match status" value="1"/>
</dbReference>
<sequence length="79" mass="8923">MLRNVLTLGQISRKAISAAPRRQIANKVKEKQQAFQKDDDLPVHLKGGLSDVLLYRFTLLLCVFGVGSMIRDFSRFSKS</sequence>
<keyword evidence="7 14" id="KW-1133">Transmembrane helix</keyword>
<keyword evidence="10" id="KW-0496">Mitochondrion</keyword>
<dbReference type="AlphaFoldDB" id="A0A6J0SYR6"/>
<evidence type="ECO:0000256" key="8">
    <source>
        <dbReference type="ARBA" id="ARBA00022990"/>
    </source>
</evidence>
<evidence type="ECO:0000256" key="6">
    <source>
        <dbReference type="ARBA" id="ARBA00022946"/>
    </source>
</evidence>
<evidence type="ECO:0000256" key="4">
    <source>
        <dbReference type="ARBA" id="ARBA00022692"/>
    </source>
</evidence>
<dbReference type="InParanoid" id="A0A6J0SYR6"/>
<organism evidence="15 16">
    <name type="scientific">Pogona vitticeps</name>
    <name type="common">central bearded dragon</name>
    <dbReference type="NCBI Taxonomy" id="103695"/>
    <lineage>
        <taxon>Eukaryota</taxon>
        <taxon>Metazoa</taxon>
        <taxon>Chordata</taxon>
        <taxon>Craniata</taxon>
        <taxon>Vertebrata</taxon>
        <taxon>Euteleostomi</taxon>
        <taxon>Lepidosauria</taxon>
        <taxon>Squamata</taxon>
        <taxon>Bifurcata</taxon>
        <taxon>Unidentata</taxon>
        <taxon>Episquamata</taxon>
        <taxon>Toxicofera</taxon>
        <taxon>Iguania</taxon>
        <taxon>Acrodonta</taxon>
        <taxon>Agamidae</taxon>
        <taxon>Amphibolurinae</taxon>
        <taxon>Pogona</taxon>
    </lineage>
</organism>
<evidence type="ECO:0000256" key="11">
    <source>
        <dbReference type="ARBA" id="ARBA00023136"/>
    </source>
</evidence>
<dbReference type="InterPro" id="IPR036539">
    <property type="entry name" value="Cyt_c_oxidase_su7a_sf"/>
</dbReference>